<keyword evidence="7 14" id="KW-0808">Transferase</keyword>
<dbReference type="Proteomes" id="UP000461288">
    <property type="component" value="Unassembled WGS sequence"/>
</dbReference>
<evidence type="ECO:0000313" key="24">
    <source>
        <dbReference type="Proteomes" id="UP001273935"/>
    </source>
</evidence>
<keyword evidence="10 14" id="KW-0067">ATP-binding</keyword>
<dbReference type="Proteomes" id="UP000515591">
    <property type="component" value="Chromosome"/>
</dbReference>
<feature type="active site" description="Phosphoserine intermediate" evidence="14">
    <location>
        <position position="114"/>
    </location>
</feature>
<comment type="function">
    <text evidence="2 14 15">Catalyzes the synthesis of activated sulfate.</text>
</comment>
<gene>
    <name evidence="14 19" type="primary">cysC</name>
    <name evidence="20" type="ORF">GO594_10180</name>
    <name evidence="18" type="ORF">PtoMrB4_08170</name>
    <name evidence="19" type="ORF">R0G64_12835</name>
    <name evidence="17" type="ORF">WP8S17C03_07790</name>
</gene>
<dbReference type="InterPro" id="IPR059117">
    <property type="entry name" value="APS_kinase_dom"/>
</dbReference>
<dbReference type="GO" id="GO:0004020">
    <property type="term" value="F:adenylylsulfate kinase activity"/>
    <property type="evidence" value="ECO:0007669"/>
    <property type="project" value="UniProtKB-UniRule"/>
</dbReference>
<dbReference type="NCBIfam" id="NF003013">
    <property type="entry name" value="PRK03846.1"/>
    <property type="match status" value="1"/>
</dbReference>
<evidence type="ECO:0000313" key="19">
    <source>
        <dbReference type="EMBL" id="MDV3440313.1"/>
    </source>
</evidence>
<reference evidence="20 21" key="2">
    <citation type="submission" date="2019-12" db="EMBL/GenBank/DDBJ databases">
        <title>Draft genome sequence of Pseudomonas otitidis recovered from a chicken carcass.</title>
        <authorList>
            <person name="Vieira T.R."/>
            <person name="Oliviera E.F.C."/>
            <person name="Silva N.M.V."/>
            <person name="Sambrano G.E."/>
            <person name="Cibulski S.P."/>
            <person name="Cardoso M.R.I."/>
        </authorList>
    </citation>
    <scope>NUCLEOTIDE SEQUENCE [LARGE SCALE GENOMIC DNA]</scope>
    <source>
        <strain evidence="20 21">25_K</strain>
    </source>
</reference>
<dbReference type="Pfam" id="PF01583">
    <property type="entry name" value="APS_kinase"/>
    <property type="match status" value="1"/>
</dbReference>
<evidence type="ECO:0000313" key="23">
    <source>
        <dbReference type="Proteomes" id="UP000515591"/>
    </source>
</evidence>
<dbReference type="Gene3D" id="3.40.50.300">
    <property type="entry name" value="P-loop containing nucleotide triphosphate hydrolases"/>
    <property type="match status" value="1"/>
</dbReference>
<dbReference type="EMBL" id="AP022642">
    <property type="protein sequence ID" value="BCA26840.1"/>
    <property type="molecule type" value="Genomic_DNA"/>
</dbReference>
<evidence type="ECO:0000256" key="7">
    <source>
        <dbReference type="ARBA" id="ARBA00022679"/>
    </source>
</evidence>
<comment type="similarity">
    <text evidence="4 14 15">Belongs to the APS kinase family.</text>
</comment>
<name>A0A679GH60_9GAMM</name>
<dbReference type="EC" id="2.7.1.25" evidence="5 14"/>
<evidence type="ECO:0000313" key="22">
    <source>
        <dbReference type="Proteomes" id="UP000501237"/>
    </source>
</evidence>
<evidence type="ECO:0000256" key="8">
    <source>
        <dbReference type="ARBA" id="ARBA00022741"/>
    </source>
</evidence>
<dbReference type="GO" id="GO:0005524">
    <property type="term" value="F:ATP binding"/>
    <property type="evidence" value="ECO:0007669"/>
    <property type="project" value="UniProtKB-UniRule"/>
</dbReference>
<evidence type="ECO:0000259" key="16">
    <source>
        <dbReference type="Pfam" id="PF01583"/>
    </source>
</evidence>
<sequence>MPSPDSSAVPAWIRPYNLALSKSARAAIKHQRPCCIWLTGLSGAGKSTLANALEMELNARGLHTFVLDGDNVRNGLCRDLGMDDASRRENIRRIAEVARLMVDAGLVVIVSAISPFRADREAARALFQLGEFHCVYVSTSFEACARRDPKGLYKAAQEGRIRNFTGLDSPYEPPLDAECVIDTEEVEVPQALELLVDLALGR</sequence>
<evidence type="ECO:0000313" key="20">
    <source>
        <dbReference type="EMBL" id="MWK56342.1"/>
    </source>
</evidence>
<dbReference type="UniPathway" id="UPA00140">
    <property type="reaction ID" value="UER00205"/>
</dbReference>
<dbReference type="KEGG" id="poj:PtoMrB4_08170"/>
<dbReference type="Proteomes" id="UP000501237">
    <property type="component" value="Chromosome"/>
</dbReference>
<dbReference type="InterPro" id="IPR002891">
    <property type="entry name" value="APS"/>
</dbReference>
<protein>
    <recommendedName>
        <fullName evidence="6 14">Adenylyl-sulfate kinase</fullName>
        <ecNumber evidence="5 14">2.7.1.25</ecNumber>
    </recommendedName>
    <alternativeName>
        <fullName evidence="12 14">APS kinase</fullName>
    </alternativeName>
    <alternativeName>
        <fullName evidence="13 14">ATP adenosine-5'-phosphosulfate 3'-phosphotransferase</fullName>
    </alternativeName>
    <alternativeName>
        <fullName evidence="11 14">Adenosine-5'-phosphosulfate kinase</fullName>
    </alternativeName>
</protein>
<dbReference type="Proteomes" id="UP001273935">
    <property type="component" value="Unassembled WGS sequence"/>
</dbReference>
<accession>A0A679GH60</accession>
<comment type="pathway">
    <text evidence="3 14 15">Sulfur metabolism; hydrogen sulfide biosynthesis; sulfite from sulfate: step 2/3.</text>
</comment>
<dbReference type="InterPro" id="IPR027417">
    <property type="entry name" value="P-loop_NTPase"/>
</dbReference>
<dbReference type="RefSeq" id="WP_044402573.1">
    <property type="nucleotide sequence ID" value="NZ_AP022213.1"/>
</dbReference>
<proteinExistence type="inferred from homology"/>
<evidence type="ECO:0000256" key="6">
    <source>
        <dbReference type="ARBA" id="ARBA00018163"/>
    </source>
</evidence>
<comment type="catalytic activity">
    <reaction evidence="1 14 15">
        <text>adenosine 5'-phosphosulfate + ATP = 3'-phosphoadenylyl sulfate + ADP + H(+)</text>
        <dbReference type="Rhea" id="RHEA:24152"/>
        <dbReference type="ChEBI" id="CHEBI:15378"/>
        <dbReference type="ChEBI" id="CHEBI:30616"/>
        <dbReference type="ChEBI" id="CHEBI:58243"/>
        <dbReference type="ChEBI" id="CHEBI:58339"/>
        <dbReference type="ChEBI" id="CHEBI:456216"/>
        <dbReference type="EC" id="2.7.1.25"/>
    </reaction>
</comment>
<evidence type="ECO:0000313" key="17">
    <source>
        <dbReference type="EMBL" id="BBT14730.1"/>
    </source>
</evidence>
<reference evidence="17 23" key="1">
    <citation type="submission" date="2019-12" db="EMBL/GenBank/DDBJ databases">
        <title>complete genome sequences of Pseudomonas otitidis str. WP8-S17-CRE-03 isolated from wastewater treatment plant effluent.</title>
        <authorList>
            <person name="Sekizuka T."/>
            <person name="Itokawa K."/>
            <person name="Yatsu K."/>
            <person name="Inamine Y."/>
            <person name="Kuroda M."/>
        </authorList>
    </citation>
    <scope>NUCLEOTIDE SEQUENCE [LARGE SCALE GENOMIC DNA]</scope>
    <source>
        <strain evidence="17 23">WP8-S17-CRE-03</strain>
    </source>
</reference>
<dbReference type="CDD" id="cd02027">
    <property type="entry name" value="APSK"/>
    <property type="match status" value="1"/>
</dbReference>
<evidence type="ECO:0000313" key="21">
    <source>
        <dbReference type="Proteomes" id="UP000461288"/>
    </source>
</evidence>
<evidence type="ECO:0000256" key="4">
    <source>
        <dbReference type="ARBA" id="ARBA00007008"/>
    </source>
</evidence>
<feature type="domain" description="APS kinase" evidence="16">
    <location>
        <begin position="32"/>
        <end position="182"/>
    </location>
</feature>
<evidence type="ECO:0000256" key="12">
    <source>
        <dbReference type="ARBA" id="ARBA00031393"/>
    </source>
</evidence>
<evidence type="ECO:0000256" key="1">
    <source>
        <dbReference type="ARBA" id="ARBA00001823"/>
    </source>
</evidence>
<dbReference type="SUPFAM" id="SSF52540">
    <property type="entry name" value="P-loop containing nucleoside triphosphate hydrolases"/>
    <property type="match status" value="1"/>
</dbReference>
<evidence type="ECO:0000256" key="5">
    <source>
        <dbReference type="ARBA" id="ARBA00012121"/>
    </source>
</evidence>
<dbReference type="AlphaFoldDB" id="A0A679GH60"/>
<dbReference type="PANTHER" id="PTHR11055">
    <property type="entry name" value="BIFUNCTIONAL 3'-PHOSPHOADENOSINE 5'-PHOSPHOSULFATE SYNTHASE"/>
    <property type="match status" value="1"/>
</dbReference>
<dbReference type="GeneID" id="57396031"/>
<keyword evidence="24" id="KW-1185">Reference proteome</keyword>
<keyword evidence="8 14" id="KW-0547">Nucleotide-binding</keyword>
<evidence type="ECO:0000256" key="14">
    <source>
        <dbReference type="HAMAP-Rule" id="MF_00065"/>
    </source>
</evidence>
<organism evidence="18 22">
    <name type="scientific">Metapseudomonas otitidis</name>
    <dbReference type="NCBI Taxonomy" id="319939"/>
    <lineage>
        <taxon>Bacteria</taxon>
        <taxon>Pseudomonadati</taxon>
        <taxon>Pseudomonadota</taxon>
        <taxon>Gammaproteobacteria</taxon>
        <taxon>Pseudomonadales</taxon>
        <taxon>Pseudomonadaceae</taxon>
        <taxon>Metapseudomonas</taxon>
    </lineage>
</organism>
<evidence type="ECO:0000256" key="15">
    <source>
        <dbReference type="RuleBase" id="RU004347"/>
    </source>
</evidence>
<evidence type="ECO:0000256" key="3">
    <source>
        <dbReference type="ARBA" id="ARBA00004806"/>
    </source>
</evidence>
<evidence type="ECO:0000256" key="13">
    <source>
        <dbReference type="ARBA" id="ARBA00031464"/>
    </source>
</evidence>
<dbReference type="EMBL" id="AP022213">
    <property type="protein sequence ID" value="BBT14730.1"/>
    <property type="molecule type" value="Genomic_DNA"/>
</dbReference>
<dbReference type="EMBL" id="JAWJUL010000043">
    <property type="protein sequence ID" value="MDV3440313.1"/>
    <property type="molecule type" value="Genomic_DNA"/>
</dbReference>
<evidence type="ECO:0000256" key="2">
    <source>
        <dbReference type="ARBA" id="ARBA00002632"/>
    </source>
</evidence>
<dbReference type="HAMAP" id="MF_00065">
    <property type="entry name" value="Adenylyl_sulf_kinase"/>
    <property type="match status" value="1"/>
</dbReference>
<dbReference type="NCBIfam" id="TIGR00455">
    <property type="entry name" value="apsK"/>
    <property type="match status" value="1"/>
</dbReference>
<evidence type="ECO:0000313" key="18">
    <source>
        <dbReference type="EMBL" id="BCA26840.1"/>
    </source>
</evidence>
<keyword evidence="14" id="KW-0597">Phosphoprotein</keyword>
<reference evidence="19 24" key="4">
    <citation type="submission" date="2023-10" db="EMBL/GenBank/DDBJ databases">
        <title>Pseudomonas otitidis isolated from a paediatric patient with cystic fibrosis in Chile.</title>
        <authorList>
            <person name="Amsteins-Romero L."/>
            <person name="Opazo-Capurro A."/>
            <person name="Matus-Kohler M."/>
            <person name="Gonzalez-Rocha G."/>
        </authorList>
    </citation>
    <scope>NUCLEOTIDE SEQUENCE [LARGE SCALE GENOMIC DNA]</scope>
    <source>
        <strain evidence="19 24">P-714</strain>
    </source>
</reference>
<dbReference type="EMBL" id="WTFN01000019">
    <property type="protein sequence ID" value="MWK56342.1"/>
    <property type="molecule type" value="Genomic_DNA"/>
</dbReference>
<dbReference type="GO" id="GO:0070814">
    <property type="term" value="P:hydrogen sulfide biosynthetic process"/>
    <property type="evidence" value="ECO:0007669"/>
    <property type="project" value="UniProtKB-UniRule"/>
</dbReference>
<feature type="binding site" evidence="14">
    <location>
        <begin position="40"/>
        <end position="47"/>
    </location>
    <ligand>
        <name>ATP</name>
        <dbReference type="ChEBI" id="CHEBI:30616"/>
    </ligand>
</feature>
<dbReference type="PANTHER" id="PTHR11055:SF63">
    <property type="entry name" value="ADENYLYL-SULFATE KINASE 1, CHLOROPLASTIC"/>
    <property type="match status" value="1"/>
</dbReference>
<keyword evidence="9 14" id="KW-0418">Kinase</keyword>
<evidence type="ECO:0000256" key="9">
    <source>
        <dbReference type="ARBA" id="ARBA00022777"/>
    </source>
</evidence>
<evidence type="ECO:0000256" key="11">
    <source>
        <dbReference type="ARBA" id="ARBA00029724"/>
    </source>
</evidence>
<reference evidence="18 22" key="3">
    <citation type="journal article" date="2020" name="Microbiol. Resour. Announc.">
        <title>Complete genome sequence of Pseudomonas otitidis strain MrB4, isolated from Lake Biwa in Japan.</title>
        <authorList>
            <person name="Miyazaki K."/>
            <person name="Hase E."/>
            <person name="Maruya T."/>
        </authorList>
    </citation>
    <scope>NUCLEOTIDE SEQUENCE [LARGE SCALE GENOMIC DNA]</scope>
    <source>
        <strain evidence="18 22">MrB4</strain>
    </source>
</reference>
<evidence type="ECO:0000256" key="10">
    <source>
        <dbReference type="ARBA" id="ARBA00022840"/>
    </source>
</evidence>
<dbReference type="GO" id="GO:0000103">
    <property type="term" value="P:sulfate assimilation"/>
    <property type="evidence" value="ECO:0007669"/>
    <property type="project" value="UniProtKB-UniRule"/>
</dbReference>